<accession>A0A0D3KQB0</accession>
<dbReference type="HOGENOM" id="CLU_710661_0_0_1"/>
<comment type="similarity">
    <text evidence="1">Belongs to the histidine acid phosphatase family.</text>
</comment>
<dbReference type="PaxDb" id="2903-EOD37945"/>
<dbReference type="RefSeq" id="XP_005790374.1">
    <property type="nucleotide sequence ID" value="XM_005790317.1"/>
</dbReference>
<keyword evidence="3" id="KW-0732">Signal</keyword>
<evidence type="ECO:0000256" key="1">
    <source>
        <dbReference type="ARBA" id="ARBA00005375"/>
    </source>
</evidence>
<evidence type="ECO:0000256" key="3">
    <source>
        <dbReference type="SAM" id="SignalP"/>
    </source>
</evidence>
<dbReference type="InterPro" id="IPR029033">
    <property type="entry name" value="His_PPase_superfam"/>
</dbReference>
<reference evidence="4" key="2">
    <citation type="submission" date="2024-10" db="UniProtKB">
        <authorList>
            <consortium name="EnsemblProtists"/>
        </authorList>
    </citation>
    <scope>IDENTIFICATION</scope>
</reference>
<keyword evidence="5" id="KW-1185">Reference proteome</keyword>
<dbReference type="AlphaFoldDB" id="A0A0D3KQB0"/>
<organism evidence="4 5">
    <name type="scientific">Emiliania huxleyi (strain CCMP1516)</name>
    <dbReference type="NCBI Taxonomy" id="280463"/>
    <lineage>
        <taxon>Eukaryota</taxon>
        <taxon>Haptista</taxon>
        <taxon>Haptophyta</taxon>
        <taxon>Prymnesiophyceae</taxon>
        <taxon>Isochrysidales</taxon>
        <taxon>Noelaerhabdaceae</taxon>
        <taxon>Emiliania</taxon>
    </lineage>
</organism>
<dbReference type="SUPFAM" id="SSF53254">
    <property type="entry name" value="Phosphoglycerate mutase-like"/>
    <property type="match status" value="2"/>
</dbReference>
<proteinExistence type="inferred from homology"/>
<sequence>MQRTLALLLAFACTALLLLREQRRFVLATSPGGSAALEAYCGAPPQGSEGKVTADGLKLVGVLVTIRHGDRSSIHSLPNTNTTARWMCRPVGSEQKQAAAQVAVVGLDGSPFYRPLLPKTLPGRHGDCAPGQLTPRGFAQHVALGRHAVDRCPMRPDSREWGERLTDGLCPRPQRADEAAEVMHGVGLASSSKVGSEDGGGETERQGACALAGSMARAQQAAWDELGGLLGEEARAMPPTHVADALHSLSCHGMPRPCSQARRAAAEGSGARLTLLSGHDTVVAQLLAALDATGESERCGWPPYASRVVFEVWAPVRRDEGRSPALVVRALFNGVPQPLPGCSPGLELCPLRAFARAVEARFSAQGGFERAACVWDFSFFPTFQLVFQK</sequence>
<feature type="chain" id="PRO_5044187849" evidence="3">
    <location>
        <begin position="29"/>
        <end position="389"/>
    </location>
</feature>
<protein>
    <submittedName>
        <fullName evidence="4">Uncharacterized protein</fullName>
    </submittedName>
</protein>
<keyword evidence="2" id="KW-0378">Hydrolase</keyword>
<name>A0A0D3KQB0_EMIH1</name>
<dbReference type="GeneID" id="17283215"/>
<dbReference type="PANTHER" id="PTHR11567:SF110">
    <property type="entry name" value="2-PHOSPHOXYLOSE PHOSPHATASE 1"/>
    <property type="match status" value="1"/>
</dbReference>
<evidence type="ECO:0000313" key="5">
    <source>
        <dbReference type="Proteomes" id="UP000013827"/>
    </source>
</evidence>
<evidence type="ECO:0000313" key="4">
    <source>
        <dbReference type="EnsemblProtists" id="EOD37945"/>
    </source>
</evidence>
<reference evidence="5" key="1">
    <citation type="journal article" date="2013" name="Nature">
        <title>Pan genome of the phytoplankton Emiliania underpins its global distribution.</title>
        <authorList>
            <person name="Read B.A."/>
            <person name="Kegel J."/>
            <person name="Klute M.J."/>
            <person name="Kuo A."/>
            <person name="Lefebvre S.C."/>
            <person name="Maumus F."/>
            <person name="Mayer C."/>
            <person name="Miller J."/>
            <person name="Monier A."/>
            <person name="Salamov A."/>
            <person name="Young J."/>
            <person name="Aguilar M."/>
            <person name="Claverie J.M."/>
            <person name="Frickenhaus S."/>
            <person name="Gonzalez K."/>
            <person name="Herman E.K."/>
            <person name="Lin Y.C."/>
            <person name="Napier J."/>
            <person name="Ogata H."/>
            <person name="Sarno A.F."/>
            <person name="Shmutz J."/>
            <person name="Schroeder D."/>
            <person name="de Vargas C."/>
            <person name="Verret F."/>
            <person name="von Dassow P."/>
            <person name="Valentin K."/>
            <person name="Van de Peer Y."/>
            <person name="Wheeler G."/>
            <person name="Dacks J.B."/>
            <person name="Delwiche C.F."/>
            <person name="Dyhrman S.T."/>
            <person name="Glockner G."/>
            <person name="John U."/>
            <person name="Richards T."/>
            <person name="Worden A.Z."/>
            <person name="Zhang X."/>
            <person name="Grigoriev I.V."/>
            <person name="Allen A.E."/>
            <person name="Bidle K."/>
            <person name="Borodovsky M."/>
            <person name="Bowler C."/>
            <person name="Brownlee C."/>
            <person name="Cock J.M."/>
            <person name="Elias M."/>
            <person name="Gladyshev V.N."/>
            <person name="Groth M."/>
            <person name="Guda C."/>
            <person name="Hadaegh A."/>
            <person name="Iglesias-Rodriguez M.D."/>
            <person name="Jenkins J."/>
            <person name="Jones B.M."/>
            <person name="Lawson T."/>
            <person name="Leese F."/>
            <person name="Lindquist E."/>
            <person name="Lobanov A."/>
            <person name="Lomsadze A."/>
            <person name="Malik S.B."/>
            <person name="Marsh M.E."/>
            <person name="Mackinder L."/>
            <person name="Mock T."/>
            <person name="Mueller-Roeber B."/>
            <person name="Pagarete A."/>
            <person name="Parker M."/>
            <person name="Probert I."/>
            <person name="Quesneville H."/>
            <person name="Raines C."/>
            <person name="Rensing S.A."/>
            <person name="Riano-Pachon D.M."/>
            <person name="Richier S."/>
            <person name="Rokitta S."/>
            <person name="Shiraiwa Y."/>
            <person name="Soanes D.M."/>
            <person name="van der Giezen M."/>
            <person name="Wahlund T.M."/>
            <person name="Williams B."/>
            <person name="Wilson W."/>
            <person name="Wolfe G."/>
            <person name="Wurch L.L."/>
        </authorList>
    </citation>
    <scope>NUCLEOTIDE SEQUENCE</scope>
</reference>
<evidence type="ECO:0000256" key="2">
    <source>
        <dbReference type="ARBA" id="ARBA00022801"/>
    </source>
</evidence>
<feature type="signal peptide" evidence="3">
    <location>
        <begin position="1"/>
        <end position="28"/>
    </location>
</feature>
<dbReference type="PANTHER" id="PTHR11567">
    <property type="entry name" value="ACID PHOSPHATASE-RELATED"/>
    <property type="match status" value="1"/>
</dbReference>
<dbReference type="Pfam" id="PF00328">
    <property type="entry name" value="His_Phos_2"/>
    <property type="match status" value="1"/>
</dbReference>
<dbReference type="Proteomes" id="UP000013827">
    <property type="component" value="Unassembled WGS sequence"/>
</dbReference>
<dbReference type="InterPro" id="IPR000560">
    <property type="entry name" value="His_Pase_clade-2"/>
</dbReference>
<dbReference type="EnsemblProtists" id="EOD37945">
    <property type="protein sequence ID" value="EOD37945"/>
    <property type="gene ID" value="EMIHUDRAFT_224946"/>
</dbReference>
<dbReference type="KEGG" id="ehx:EMIHUDRAFT_224946"/>
<dbReference type="Gene3D" id="3.40.50.1240">
    <property type="entry name" value="Phosphoglycerate mutase-like"/>
    <property type="match status" value="2"/>
</dbReference>
<dbReference type="InterPro" id="IPR050645">
    <property type="entry name" value="Histidine_acid_phosphatase"/>
</dbReference>
<dbReference type="GO" id="GO:0016791">
    <property type="term" value="F:phosphatase activity"/>
    <property type="evidence" value="ECO:0007669"/>
    <property type="project" value="TreeGrafter"/>
</dbReference>